<accession>A0A167IQX3</accession>
<evidence type="ECO:0000259" key="4">
    <source>
        <dbReference type="Pfam" id="PF10342"/>
    </source>
</evidence>
<gene>
    <name evidence="5" type="ORF">CALVIDRAFT_566976</name>
</gene>
<feature type="compositionally biased region" description="Low complexity" evidence="2">
    <location>
        <begin position="163"/>
        <end position="185"/>
    </location>
</feature>
<name>A0A167IQX3_CALVF</name>
<feature type="region of interest" description="Disordered" evidence="2">
    <location>
        <begin position="120"/>
        <end position="240"/>
    </location>
</feature>
<feature type="compositionally biased region" description="Low complexity" evidence="2">
    <location>
        <begin position="138"/>
        <end position="155"/>
    </location>
</feature>
<keyword evidence="1 3" id="KW-0732">Signal</keyword>
<evidence type="ECO:0000256" key="3">
    <source>
        <dbReference type="SAM" id="SignalP"/>
    </source>
</evidence>
<dbReference type="AlphaFoldDB" id="A0A167IQX3"/>
<evidence type="ECO:0000313" key="5">
    <source>
        <dbReference type="EMBL" id="KZO92867.1"/>
    </source>
</evidence>
<feature type="chain" id="PRO_5013380163" description="Yeast cell wall synthesis Kre9/Knh1-like N-terminal domain-containing protein" evidence="3">
    <location>
        <begin position="16"/>
        <end position="270"/>
    </location>
</feature>
<dbReference type="PANTHER" id="PTHR40633:SF1">
    <property type="entry name" value="GPI ANCHORED SERINE-THREONINE RICH PROTEIN (AFU_ORTHOLOGUE AFUA_1G03630)"/>
    <property type="match status" value="1"/>
</dbReference>
<proteinExistence type="predicted"/>
<dbReference type="Pfam" id="PF10342">
    <property type="entry name" value="Kre9_KNH"/>
    <property type="match status" value="1"/>
</dbReference>
<feature type="compositionally biased region" description="Low complexity" evidence="2">
    <location>
        <begin position="197"/>
        <end position="222"/>
    </location>
</feature>
<dbReference type="Proteomes" id="UP000076738">
    <property type="component" value="Unassembled WGS sequence"/>
</dbReference>
<evidence type="ECO:0000256" key="1">
    <source>
        <dbReference type="ARBA" id="ARBA00022729"/>
    </source>
</evidence>
<sequence>MLALLLLSLLPAALGIIVPTTPDSSGVYPSGTNCPIAWTQDTTGVWDSFTIELMTGPNNPMVSLEVVASGLDGTDAGIASFSYPCPTVDINAPIYFYQFTQPGVSNITWTTRFTIASASGSTVAAPDPADSVTPAPWGTGSLTGASASSATSAGAAGAGAGAGTQTAANGADGAASTPATSSPAAVGGGSNNGAAGGAAATTAVGNGTPPGAAPAGSTSTGSFVPYSPGETQSAAGSNTPANSAARAEMVLGWSDWALIAAAGWVGLVIM</sequence>
<feature type="compositionally biased region" description="Gly residues" evidence="2">
    <location>
        <begin position="186"/>
        <end position="196"/>
    </location>
</feature>
<keyword evidence="6" id="KW-1185">Reference proteome</keyword>
<feature type="domain" description="Yeast cell wall synthesis Kre9/Knh1-like N-terminal" evidence="4">
    <location>
        <begin position="21"/>
        <end position="115"/>
    </location>
</feature>
<dbReference type="InterPro" id="IPR018466">
    <property type="entry name" value="Kre9/Knh1-like_N"/>
</dbReference>
<dbReference type="InterPro" id="IPR052982">
    <property type="entry name" value="SRP1/TIP1-like"/>
</dbReference>
<dbReference type="STRING" id="1330018.A0A167IQX3"/>
<protein>
    <recommendedName>
        <fullName evidence="4">Yeast cell wall synthesis Kre9/Knh1-like N-terminal domain-containing protein</fullName>
    </recommendedName>
</protein>
<evidence type="ECO:0000313" key="6">
    <source>
        <dbReference type="Proteomes" id="UP000076738"/>
    </source>
</evidence>
<feature type="signal peptide" evidence="3">
    <location>
        <begin position="1"/>
        <end position="15"/>
    </location>
</feature>
<dbReference type="PANTHER" id="PTHR40633">
    <property type="entry name" value="MATRIX PROTEIN, PUTATIVE (AFU_ORTHOLOGUE AFUA_8G05410)-RELATED"/>
    <property type="match status" value="1"/>
</dbReference>
<organism evidence="5 6">
    <name type="scientific">Calocera viscosa (strain TUFC12733)</name>
    <dbReference type="NCBI Taxonomy" id="1330018"/>
    <lineage>
        <taxon>Eukaryota</taxon>
        <taxon>Fungi</taxon>
        <taxon>Dikarya</taxon>
        <taxon>Basidiomycota</taxon>
        <taxon>Agaricomycotina</taxon>
        <taxon>Dacrymycetes</taxon>
        <taxon>Dacrymycetales</taxon>
        <taxon>Dacrymycetaceae</taxon>
        <taxon>Calocera</taxon>
    </lineage>
</organism>
<reference evidence="5 6" key="1">
    <citation type="journal article" date="2016" name="Mol. Biol. Evol.">
        <title>Comparative Genomics of Early-Diverging Mushroom-Forming Fungi Provides Insights into the Origins of Lignocellulose Decay Capabilities.</title>
        <authorList>
            <person name="Nagy L.G."/>
            <person name="Riley R."/>
            <person name="Tritt A."/>
            <person name="Adam C."/>
            <person name="Daum C."/>
            <person name="Floudas D."/>
            <person name="Sun H."/>
            <person name="Yadav J.S."/>
            <person name="Pangilinan J."/>
            <person name="Larsson K.H."/>
            <person name="Matsuura K."/>
            <person name="Barry K."/>
            <person name="Labutti K."/>
            <person name="Kuo R."/>
            <person name="Ohm R.A."/>
            <person name="Bhattacharya S.S."/>
            <person name="Shirouzu T."/>
            <person name="Yoshinaga Y."/>
            <person name="Martin F.M."/>
            <person name="Grigoriev I.V."/>
            <person name="Hibbett D.S."/>
        </authorList>
    </citation>
    <scope>NUCLEOTIDE SEQUENCE [LARGE SCALE GENOMIC DNA]</scope>
    <source>
        <strain evidence="5 6">TUFC12733</strain>
    </source>
</reference>
<dbReference type="OrthoDB" id="2432613at2759"/>
<feature type="compositionally biased region" description="Polar residues" evidence="2">
    <location>
        <begin position="229"/>
        <end position="240"/>
    </location>
</feature>
<dbReference type="EMBL" id="KV417306">
    <property type="protein sequence ID" value="KZO92867.1"/>
    <property type="molecule type" value="Genomic_DNA"/>
</dbReference>
<evidence type="ECO:0000256" key="2">
    <source>
        <dbReference type="SAM" id="MobiDB-lite"/>
    </source>
</evidence>